<keyword evidence="5 6" id="KW-0472">Membrane</keyword>
<evidence type="ECO:0000259" key="7">
    <source>
        <dbReference type="PROSITE" id="PS50850"/>
    </source>
</evidence>
<feature type="transmembrane region" description="Helical" evidence="6">
    <location>
        <begin position="191"/>
        <end position="208"/>
    </location>
</feature>
<dbReference type="Gene3D" id="1.20.1250.20">
    <property type="entry name" value="MFS general substrate transporter like domains"/>
    <property type="match status" value="1"/>
</dbReference>
<feature type="transmembrane region" description="Helical" evidence="6">
    <location>
        <begin position="94"/>
        <end position="121"/>
    </location>
</feature>
<keyword evidence="2" id="KW-0813">Transport</keyword>
<organism evidence="8 9">
    <name type="scientific">Eumeta variegata</name>
    <name type="common">Bagworm moth</name>
    <name type="synonym">Eumeta japonica</name>
    <dbReference type="NCBI Taxonomy" id="151549"/>
    <lineage>
        <taxon>Eukaryota</taxon>
        <taxon>Metazoa</taxon>
        <taxon>Ecdysozoa</taxon>
        <taxon>Arthropoda</taxon>
        <taxon>Hexapoda</taxon>
        <taxon>Insecta</taxon>
        <taxon>Pterygota</taxon>
        <taxon>Neoptera</taxon>
        <taxon>Endopterygota</taxon>
        <taxon>Lepidoptera</taxon>
        <taxon>Glossata</taxon>
        <taxon>Ditrysia</taxon>
        <taxon>Tineoidea</taxon>
        <taxon>Psychidae</taxon>
        <taxon>Oiketicinae</taxon>
        <taxon>Eumeta</taxon>
    </lineage>
</organism>
<evidence type="ECO:0000313" key="9">
    <source>
        <dbReference type="Proteomes" id="UP000299102"/>
    </source>
</evidence>
<keyword evidence="9" id="KW-1185">Reference proteome</keyword>
<dbReference type="SUPFAM" id="SSF103473">
    <property type="entry name" value="MFS general substrate transporter"/>
    <property type="match status" value="1"/>
</dbReference>
<dbReference type="AlphaFoldDB" id="A0A4C1UQY7"/>
<dbReference type="InterPro" id="IPR036259">
    <property type="entry name" value="MFS_trans_sf"/>
</dbReference>
<feature type="transmembrane region" description="Helical" evidence="6">
    <location>
        <begin position="161"/>
        <end position="185"/>
    </location>
</feature>
<evidence type="ECO:0000256" key="1">
    <source>
        <dbReference type="ARBA" id="ARBA00004141"/>
    </source>
</evidence>
<dbReference type="GO" id="GO:0016020">
    <property type="term" value="C:membrane"/>
    <property type="evidence" value="ECO:0007669"/>
    <property type="project" value="UniProtKB-SubCell"/>
</dbReference>
<protein>
    <submittedName>
        <fullName evidence="8">Synaptic vesicle glycoprotein 2B</fullName>
    </submittedName>
</protein>
<evidence type="ECO:0000256" key="3">
    <source>
        <dbReference type="ARBA" id="ARBA00022692"/>
    </source>
</evidence>
<comment type="caution">
    <text evidence="8">The sequence shown here is derived from an EMBL/GenBank/DDBJ whole genome shotgun (WGS) entry which is preliminary data.</text>
</comment>
<evidence type="ECO:0000313" key="8">
    <source>
        <dbReference type="EMBL" id="GBP28861.1"/>
    </source>
</evidence>
<dbReference type="PROSITE" id="PS50850">
    <property type="entry name" value="MFS"/>
    <property type="match status" value="1"/>
</dbReference>
<dbReference type="EMBL" id="BGZK01000212">
    <property type="protein sequence ID" value="GBP28861.1"/>
    <property type="molecule type" value="Genomic_DNA"/>
</dbReference>
<evidence type="ECO:0000256" key="4">
    <source>
        <dbReference type="ARBA" id="ARBA00022989"/>
    </source>
</evidence>
<feature type="domain" description="Major facilitator superfamily (MFS) profile" evidence="7">
    <location>
        <begin position="95"/>
        <end position="238"/>
    </location>
</feature>
<name>A0A4C1UQY7_EUMVA</name>
<dbReference type="InterPro" id="IPR011701">
    <property type="entry name" value="MFS"/>
</dbReference>
<sequence>MRAECKKAMKETQAKHLRNMADAGNHDPWESFTTKLQDESGQKVSFAVMTLQSSCSASPFKAESLGRIMRCLRYTRSGIDDITTRITCVGRYNYVLFVFSIYSVMSAVSEIFGVGIVTTAAQCDLDLDMYKKGLIGSLPMLGVMISGHLWGYIADTRGRKFTLYITIGGTFLTAVVSSFANHWIFLAFTKFVSAMFASGTNAVMYTLLGESTPQSHRARFLLYAATGVSFSQAVMARA</sequence>
<dbReference type="PANTHER" id="PTHR23511:SF35">
    <property type="entry name" value="MAJOR FACILITATOR SUPERFAMILY (MFS) PROFILE DOMAIN-CONTAINING PROTEIN"/>
    <property type="match status" value="1"/>
</dbReference>
<keyword evidence="3 6" id="KW-0812">Transmembrane</keyword>
<comment type="subcellular location">
    <subcellularLocation>
        <location evidence="1">Membrane</location>
        <topology evidence="1">Multi-pass membrane protein</topology>
    </subcellularLocation>
</comment>
<evidence type="ECO:0000256" key="2">
    <source>
        <dbReference type="ARBA" id="ARBA00022448"/>
    </source>
</evidence>
<dbReference type="Proteomes" id="UP000299102">
    <property type="component" value="Unassembled WGS sequence"/>
</dbReference>
<dbReference type="GO" id="GO:0022857">
    <property type="term" value="F:transmembrane transporter activity"/>
    <property type="evidence" value="ECO:0007669"/>
    <property type="project" value="InterPro"/>
</dbReference>
<gene>
    <name evidence="8" type="primary">Sv2b</name>
    <name evidence="8" type="ORF">EVAR_24537_1</name>
</gene>
<dbReference type="PANTHER" id="PTHR23511">
    <property type="entry name" value="SYNAPTIC VESICLE GLYCOPROTEIN 2"/>
    <property type="match status" value="1"/>
</dbReference>
<reference evidence="8 9" key="1">
    <citation type="journal article" date="2019" name="Commun. Biol.">
        <title>The bagworm genome reveals a unique fibroin gene that provides high tensile strength.</title>
        <authorList>
            <person name="Kono N."/>
            <person name="Nakamura H."/>
            <person name="Ohtoshi R."/>
            <person name="Tomita M."/>
            <person name="Numata K."/>
            <person name="Arakawa K."/>
        </authorList>
    </citation>
    <scope>NUCLEOTIDE SEQUENCE [LARGE SCALE GENOMIC DNA]</scope>
</reference>
<dbReference type="Pfam" id="PF07690">
    <property type="entry name" value="MFS_1"/>
    <property type="match status" value="1"/>
</dbReference>
<dbReference type="OrthoDB" id="433512at2759"/>
<feature type="transmembrane region" description="Helical" evidence="6">
    <location>
        <begin position="133"/>
        <end position="154"/>
    </location>
</feature>
<proteinExistence type="predicted"/>
<accession>A0A4C1UQY7</accession>
<evidence type="ECO:0000256" key="6">
    <source>
        <dbReference type="SAM" id="Phobius"/>
    </source>
</evidence>
<keyword evidence="4 6" id="KW-1133">Transmembrane helix</keyword>
<evidence type="ECO:0000256" key="5">
    <source>
        <dbReference type="ARBA" id="ARBA00023136"/>
    </source>
</evidence>
<dbReference type="STRING" id="151549.A0A4C1UQY7"/>
<dbReference type="InterPro" id="IPR020846">
    <property type="entry name" value="MFS_dom"/>
</dbReference>